<evidence type="ECO:0000313" key="14">
    <source>
        <dbReference type="Proteomes" id="UP000011083"/>
    </source>
</evidence>
<evidence type="ECO:0000256" key="11">
    <source>
        <dbReference type="SAM" id="MobiDB-lite"/>
    </source>
</evidence>
<dbReference type="GO" id="GO:0006302">
    <property type="term" value="P:double-strand break repair"/>
    <property type="evidence" value="ECO:0007669"/>
    <property type="project" value="TreeGrafter"/>
</dbReference>
<keyword evidence="13" id="KW-0255">Endonuclease</keyword>
<keyword evidence="6" id="KW-0227">DNA damage</keyword>
<keyword evidence="14" id="KW-1185">Reference proteome</keyword>
<dbReference type="PANTHER" id="PTHR15822:SF4">
    <property type="entry name" value="TYROSYL-DNA PHOSPHODIESTERASE 2"/>
    <property type="match status" value="1"/>
</dbReference>
<dbReference type="GO" id="GO:0046872">
    <property type="term" value="F:metal ion binding"/>
    <property type="evidence" value="ECO:0007669"/>
    <property type="project" value="UniProtKB-KW"/>
</dbReference>
<dbReference type="GO" id="GO:0004527">
    <property type="term" value="F:exonuclease activity"/>
    <property type="evidence" value="ECO:0007669"/>
    <property type="project" value="UniProtKB-KW"/>
</dbReference>
<dbReference type="PANTHER" id="PTHR15822">
    <property type="entry name" value="TRAF AND TNF RECEPTOR-ASSOCIATED PROTEIN"/>
    <property type="match status" value="1"/>
</dbReference>
<dbReference type="GO" id="GO:0004519">
    <property type="term" value="F:endonuclease activity"/>
    <property type="evidence" value="ECO:0007669"/>
    <property type="project" value="UniProtKB-KW"/>
</dbReference>
<dbReference type="SUPFAM" id="SSF56219">
    <property type="entry name" value="DNase I-like"/>
    <property type="match status" value="1"/>
</dbReference>
<organism evidence="13 14">
    <name type="scientific">Acanthamoeba castellanii (strain ATCC 30010 / Neff)</name>
    <dbReference type="NCBI Taxonomy" id="1257118"/>
    <lineage>
        <taxon>Eukaryota</taxon>
        <taxon>Amoebozoa</taxon>
        <taxon>Discosea</taxon>
        <taxon>Longamoebia</taxon>
        <taxon>Centramoebida</taxon>
        <taxon>Acanthamoebidae</taxon>
        <taxon>Acanthamoeba</taxon>
    </lineage>
</organism>
<feature type="region of interest" description="Disordered" evidence="11">
    <location>
        <begin position="252"/>
        <end position="291"/>
    </location>
</feature>
<dbReference type="CDD" id="cd09080">
    <property type="entry name" value="TDP2"/>
    <property type="match status" value="1"/>
</dbReference>
<dbReference type="InterPro" id="IPR051547">
    <property type="entry name" value="TDP2-like"/>
</dbReference>
<evidence type="ECO:0000313" key="13">
    <source>
        <dbReference type="EMBL" id="ELR23228.1"/>
    </source>
</evidence>
<keyword evidence="9" id="KW-0234">DNA repair</keyword>
<dbReference type="Gene3D" id="3.60.10.10">
    <property type="entry name" value="Endonuclease/exonuclease/phosphatase"/>
    <property type="match status" value="1"/>
</dbReference>
<comment type="cofactor">
    <cofactor evidence="2">
        <name>Mg(2+)</name>
        <dbReference type="ChEBI" id="CHEBI:18420"/>
    </cofactor>
</comment>
<accession>L8HEN2</accession>
<dbReference type="STRING" id="1257118.L8HEN2"/>
<keyword evidence="4" id="KW-0540">Nuclease</keyword>
<keyword evidence="13" id="KW-0269">Exonuclease</keyword>
<evidence type="ECO:0000256" key="10">
    <source>
        <dbReference type="ARBA" id="ARBA00023242"/>
    </source>
</evidence>
<protein>
    <submittedName>
        <fullName evidence="13">Endonuclease/Exonuclease/phosphatase family protein</fullName>
    </submittedName>
</protein>
<dbReference type="GO" id="GO:0003697">
    <property type="term" value="F:single-stranded DNA binding"/>
    <property type="evidence" value="ECO:0007669"/>
    <property type="project" value="TreeGrafter"/>
</dbReference>
<dbReference type="VEuPathDB" id="AmoebaDB:ACA1_068120"/>
<evidence type="ECO:0000256" key="8">
    <source>
        <dbReference type="ARBA" id="ARBA00022842"/>
    </source>
</evidence>
<evidence type="ECO:0000256" key="2">
    <source>
        <dbReference type="ARBA" id="ARBA00001946"/>
    </source>
</evidence>
<dbReference type="GO" id="GO:0070260">
    <property type="term" value="F:5'-tyrosyl-DNA phosphodiesterase activity"/>
    <property type="evidence" value="ECO:0007669"/>
    <property type="project" value="TreeGrafter"/>
</dbReference>
<keyword evidence="5" id="KW-0479">Metal-binding</keyword>
<dbReference type="KEGG" id="acan:ACA1_068120"/>
<keyword evidence="7" id="KW-0378">Hydrolase</keyword>
<comment type="cofactor">
    <cofactor evidence="1">
        <name>Mn(2+)</name>
        <dbReference type="ChEBI" id="CHEBI:29035"/>
    </cofactor>
</comment>
<dbReference type="RefSeq" id="XP_004352756.1">
    <property type="nucleotide sequence ID" value="XM_004352704.1"/>
</dbReference>
<dbReference type="InterPro" id="IPR036691">
    <property type="entry name" value="Endo/exonu/phosph_ase_sf"/>
</dbReference>
<feature type="compositionally biased region" description="Acidic residues" evidence="11">
    <location>
        <begin position="259"/>
        <end position="284"/>
    </location>
</feature>
<comment type="subcellular location">
    <subcellularLocation>
        <location evidence="3">Nucleus</location>
        <location evidence="3">PML body</location>
    </subcellularLocation>
</comment>
<dbReference type="InterPro" id="IPR005135">
    <property type="entry name" value="Endo/exonuclease/phosphatase"/>
</dbReference>
<sequence>MDGGDVKKRKLVFVTYNVWFGTRRETKEELRPRFTALFKIVESKDADVVCFQEMTTNIIALLMEQEWIRQRYWITDTDEARTFLGYGVLMLSKLPYKHLRLQELPTQLGRKVLVAEFSLNGQSFAVATSHLESYTKDAPIRAKQLRVIRHILHDQHYNNAVIMGDFNFASAAERLGSLGSTMKDYRDQWLELKGPEVAGYTYDAHKNLMLKKIKRAKKERVRIDLILSRSKNWRPAEVLLLGTRPIEHVYNGTEATYDERDDSSSSDDSDSGTDSESDSEDSDDEGKVVYPSDHFGLYGVLEFAD</sequence>
<gene>
    <name evidence="13" type="ORF">ACA1_068120</name>
</gene>
<evidence type="ECO:0000256" key="4">
    <source>
        <dbReference type="ARBA" id="ARBA00022722"/>
    </source>
</evidence>
<keyword evidence="8" id="KW-0460">Magnesium</keyword>
<dbReference type="EMBL" id="KB007857">
    <property type="protein sequence ID" value="ELR23228.1"/>
    <property type="molecule type" value="Genomic_DNA"/>
</dbReference>
<evidence type="ECO:0000256" key="7">
    <source>
        <dbReference type="ARBA" id="ARBA00022801"/>
    </source>
</evidence>
<dbReference type="GeneID" id="14924201"/>
<dbReference type="Proteomes" id="UP000011083">
    <property type="component" value="Unassembled WGS sequence"/>
</dbReference>
<dbReference type="OrthoDB" id="9975959at2759"/>
<keyword evidence="10" id="KW-0539">Nucleus</keyword>
<proteinExistence type="predicted"/>
<dbReference type="Pfam" id="PF03372">
    <property type="entry name" value="Exo_endo_phos"/>
    <property type="match status" value="1"/>
</dbReference>
<evidence type="ECO:0000256" key="5">
    <source>
        <dbReference type="ARBA" id="ARBA00022723"/>
    </source>
</evidence>
<evidence type="ECO:0000259" key="12">
    <source>
        <dbReference type="Pfam" id="PF03372"/>
    </source>
</evidence>
<name>L8HEN2_ACACF</name>
<feature type="domain" description="Endonuclease/exonuclease/phosphatase" evidence="12">
    <location>
        <begin position="14"/>
        <end position="294"/>
    </location>
</feature>
<evidence type="ECO:0000256" key="9">
    <source>
        <dbReference type="ARBA" id="ARBA00023204"/>
    </source>
</evidence>
<evidence type="ECO:0000256" key="6">
    <source>
        <dbReference type="ARBA" id="ARBA00022763"/>
    </source>
</evidence>
<evidence type="ECO:0000256" key="1">
    <source>
        <dbReference type="ARBA" id="ARBA00001936"/>
    </source>
</evidence>
<reference evidence="13 14" key="1">
    <citation type="journal article" date="2013" name="Genome Biol.">
        <title>Genome of Acanthamoeba castellanii highlights extensive lateral gene transfer and early evolution of tyrosine kinase signaling.</title>
        <authorList>
            <person name="Clarke M."/>
            <person name="Lohan A.J."/>
            <person name="Liu B."/>
            <person name="Lagkouvardos I."/>
            <person name="Roy S."/>
            <person name="Zafar N."/>
            <person name="Bertelli C."/>
            <person name="Schilde C."/>
            <person name="Kianianmomeni A."/>
            <person name="Burglin T.R."/>
            <person name="Frech C."/>
            <person name="Turcotte B."/>
            <person name="Kopec K.O."/>
            <person name="Synnott J.M."/>
            <person name="Choo C."/>
            <person name="Paponov I."/>
            <person name="Finkler A."/>
            <person name="Soon Heng Tan C."/>
            <person name="Hutchins A.P."/>
            <person name="Weinmeier T."/>
            <person name="Rattei T."/>
            <person name="Chu J.S."/>
            <person name="Gimenez G."/>
            <person name="Irimia M."/>
            <person name="Rigden D.J."/>
            <person name="Fitzpatrick D.A."/>
            <person name="Lorenzo-Morales J."/>
            <person name="Bateman A."/>
            <person name="Chiu C.H."/>
            <person name="Tang P."/>
            <person name="Hegemann P."/>
            <person name="Fromm H."/>
            <person name="Raoult D."/>
            <person name="Greub G."/>
            <person name="Miranda-Saavedra D."/>
            <person name="Chen N."/>
            <person name="Nash P."/>
            <person name="Ginger M.L."/>
            <person name="Horn M."/>
            <person name="Schaap P."/>
            <person name="Caler L."/>
            <person name="Loftus B."/>
        </authorList>
    </citation>
    <scope>NUCLEOTIDE SEQUENCE [LARGE SCALE GENOMIC DNA]</scope>
    <source>
        <strain evidence="13 14">Neff</strain>
    </source>
</reference>
<dbReference type="GO" id="GO:0005737">
    <property type="term" value="C:cytoplasm"/>
    <property type="evidence" value="ECO:0007669"/>
    <property type="project" value="TreeGrafter"/>
</dbReference>
<evidence type="ECO:0000256" key="3">
    <source>
        <dbReference type="ARBA" id="ARBA00004322"/>
    </source>
</evidence>
<dbReference type="AlphaFoldDB" id="L8HEN2"/>
<dbReference type="OMA" id="MAMERAY"/>